<keyword evidence="10" id="KW-0339">Growth factor</keyword>
<sequence length="378" mass="41899">MGPLSSFGAPTFLPVCRHGASRTSPLYKVLPSVCRILLSQNDKEITTFCITTVFTLAWSQACPRRCQCPEEPPVCPPRVPLILDDCACCLVCARQKGQVCSEMNPCDTRKGLQCEYGADVHRRTGVCAGEWGDVCVLDGSVYQNGQTFFPSCKYQCMCHDGQIACVPHCNLDVMLPGPDCPMPRRVRVPGECCEKWVCEPHAEASALGAFRQEETVSFDGWDSSLNCIEQTTEWSACSQTCSAGVSTRVTNKNRRCEMVKQSRLCTIRPCDDQQSQTQLRGSKCQSMVRSNTAVHLSYKNCTSIQAYKPRYCGSCVDGRCCTPHRTKTALVAFQCANGKTTKRPVMLILTCACHSHCPRDNAVWLSTYWEHMLGIHEG</sequence>
<proteinExistence type="inferred from homology"/>
<evidence type="ECO:0000256" key="13">
    <source>
        <dbReference type="ARBA" id="ARBA00039944"/>
    </source>
</evidence>
<dbReference type="InterPro" id="IPR043973">
    <property type="entry name" value="TSP1_CCN"/>
</dbReference>
<dbReference type="GO" id="GO:0007155">
    <property type="term" value="P:cell adhesion"/>
    <property type="evidence" value="ECO:0007669"/>
    <property type="project" value="TreeGrafter"/>
</dbReference>
<keyword evidence="6" id="KW-0964">Secreted</keyword>
<name>A0A3Q3WQC6_MOLML</name>
<reference evidence="19" key="2">
    <citation type="submission" date="2025-09" db="UniProtKB">
        <authorList>
            <consortium name="Ensembl"/>
        </authorList>
    </citation>
    <scope>IDENTIFICATION</scope>
</reference>
<evidence type="ECO:0000256" key="7">
    <source>
        <dbReference type="ARBA" id="ARBA00022729"/>
    </source>
</evidence>
<dbReference type="GO" id="GO:0005615">
    <property type="term" value="C:extracellular space"/>
    <property type="evidence" value="ECO:0007669"/>
    <property type="project" value="TreeGrafter"/>
</dbReference>
<keyword evidence="11" id="KW-1015">Disulfide bond</keyword>
<dbReference type="SMART" id="SM00121">
    <property type="entry name" value="IB"/>
    <property type="match status" value="1"/>
</dbReference>
<dbReference type="SMART" id="SM00214">
    <property type="entry name" value="VWC"/>
    <property type="match status" value="1"/>
</dbReference>
<evidence type="ECO:0000259" key="16">
    <source>
        <dbReference type="PROSITE" id="PS01225"/>
    </source>
</evidence>
<dbReference type="GO" id="GO:0002062">
    <property type="term" value="P:chondrocyte differentiation"/>
    <property type="evidence" value="ECO:0007669"/>
    <property type="project" value="TreeGrafter"/>
</dbReference>
<dbReference type="InterPro" id="IPR001007">
    <property type="entry name" value="VWF_dom"/>
</dbReference>
<dbReference type="PROSITE" id="PS50092">
    <property type="entry name" value="TSP1"/>
    <property type="match status" value="1"/>
</dbReference>
<dbReference type="SUPFAM" id="SSF57603">
    <property type="entry name" value="FnI-like domain"/>
    <property type="match status" value="1"/>
</dbReference>
<evidence type="ECO:0000256" key="1">
    <source>
        <dbReference type="ARBA" id="ARBA00004496"/>
    </source>
</evidence>
<keyword evidence="9" id="KW-0965">Cell junction</keyword>
<dbReference type="InterPro" id="IPR000867">
    <property type="entry name" value="IGFBP-like"/>
</dbReference>
<feature type="domain" description="IGFBP N-terminal" evidence="18">
    <location>
        <begin position="58"/>
        <end position="130"/>
    </location>
</feature>
<keyword evidence="5" id="KW-0963">Cytoplasm</keyword>
<evidence type="ECO:0000313" key="20">
    <source>
        <dbReference type="Proteomes" id="UP000261620"/>
    </source>
</evidence>
<evidence type="ECO:0000256" key="6">
    <source>
        <dbReference type="ARBA" id="ARBA00022525"/>
    </source>
</evidence>
<dbReference type="GO" id="GO:0005921">
    <property type="term" value="C:gap junction"/>
    <property type="evidence" value="ECO:0007669"/>
    <property type="project" value="UniProtKB-SubCell"/>
</dbReference>
<dbReference type="Pfam" id="PF00093">
    <property type="entry name" value="VWC"/>
    <property type="match status" value="1"/>
</dbReference>
<dbReference type="PANTHER" id="PTHR11348">
    <property type="entry name" value="CONNECTIVE TISSUE GROWTH FACTOR-RELATED"/>
    <property type="match status" value="1"/>
</dbReference>
<evidence type="ECO:0000256" key="4">
    <source>
        <dbReference type="ARBA" id="ARBA00008125"/>
    </source>
</evidence>
<evidence type="ECO:0000256" key="10">
    <source>
        <dbReference type="ARBA" id="ARBA00023030"/>
    </source>
</evidence>
<dbReference type="GO" id="GO:0005737">
    <property type="term" value="C:cytoplasm"/>
    <property type="evidence" value="ECO:0007669"/>
    <property type="project" value="UniProtKB-SubCell"/>
</dbReference>
<keyword evidence="8" id="KW-0303">Gap junction</keyword>
<evidence type="ECO:0000256" key="11">
    <source>
        <dbReference type="ARBA" id="ARBA00023157"/>
    </source>
</evidence>
<evidence type="ECO:0000256" key="5">
    <source>
        <dbReference type="ARBA" id="ARBA00022490"/>
    </source>
</evidence>
<feature type="domain" description="CTCK" evidence="16">
    <location>
        <begin position="284"/>
        <end position="358"/>
    </location>
</feature>
<dbReference type="AlphaFoldDB" id="A0A3Q3WQC6"/>
<feature type="domain" description="VWFC" evidence="17">
    <location>
        <begin position="133"/>
        <end position="199"/>
    </location>
</feature>
<dbReference type="InterPro" id="IPR006207">
    <property type="entry name" value="Cys_knot_C"/>
</dbReference>
<dbReference type="PANTHER" id="PTHR11348:SF8">
    <property type="entry name" value="CCN FAMILY MEMBER 3"/>
    <property type="match status" value="1"/>
</dbReference>
<evidence type="ECO:0000256" key="14">
    <source>
        <dbReference type="ARBA" id="ARBA00042352"/>
    </source>
</evidence>
<dbReference type="SMART" id="SM00209">
    <property type="entry name" value="TSP1"/>
    <property type="match status" value="1"/>
</dbReference>
<dbReference type="STRING" id="94237.ENSMMOP00000011249"/>
<evidence type="ECO:0000256" key="12">
    <source>
        <dbReference type="ARBA" id="ARBA00023180"/>
    </source>
</evidence>
<dbReference type="PROSITE" id="PS51323">
    <property type="entry name" value="IGFBP_N_2"/>
    <property type="match status" value="1"/>
</dbReference>
<dbReference type="InterPro" id="IPR050941">
    <property type="entry name" value="CCN"/>
</dbReference>
<evidence type="ECO:0000256" key="8">
    <source>
        <dbReference type="ARBA" id="ARBA00022868"/>
    </source>
</evidence>
<keyword evidence="20" id="KW-1185">Reference proteome</keyword>
<evidence type="ECO:0000259" key="18">
    <source>
        <dbReference type="PROSITE" id="PS51323"/>
    </source>
</evidence>
<protein>
    <recommendedName>
        <fullName evidence="13">CCN family member 3</fullName>
    </recommendedName>
    <alternativeName>
        <fullName evidence="14">Cellular communication network factor 3</fullName>
    </alternativeName>
</protein>
<dbReference type="Ensembl" id="ENSMMOT00000011445.1">
    <property type="protein sequence ID" value="ENSMMOP00000011249.1"/>
    <property type="gene ID" value="ENSMMOG00000008658.1"/>
</dbReference>
<dbReference type="Pfam" id="PF00219">
    <property type="entry name" value="IGFBP"/>
    <property type="match status" value="1"/>
</dbReference>
<evidence type="ECO:0000313" key="19">
    <source>
        <dbReference type="Ensembl" id="ENSMMOP00000011249.1"/>
    </source>
</evidence>
<dbReference type="SUPFAM" id="SSF57184">
    <property type="entry name" value="Growth factor receptor domain"/>
    <property type="match status" value="1"/>
</dbReference>
<evidence type="ECO:0000259" key="17">
    <source>
        <dbReference type="PROSITE" id="PS50184"/>
    </source>
</evidence>
<accession>A0A3Q3WQC6</accession>
<comment type="caution">
    <text evidence="15">Lacks conserved residue(s) required for the propagation of feature annotation.</text>
</comment>
<evidence type="ECO:0000256" key="3">
    <source>
        <dbReference type="ARBA" id="ARBA00004613"/>
    </source>
</evidence>
<dbReference type="GO" id="GO:0008201">
    <property type="term" value="F:heparin binding"/>
    <property type="evidence" value="ECO:0007669"/>
    <property type="project" value="TreeGrafter"/>
</dbReference>
<keyword evidence="7" id="KW-0732">Signal</keyword>
<dbReference type="GO" id="GO:0005178">
    <property type="term" value="F:integrin binding"/>
    <property type="evidence" value="ECO:0007669"/>
    <property type="project" value="TreeGrafter"/>
</dbReference>
<comment type="similarity">
    <text evidence="4">Belongs to the CCN family.</text>
</comment>
<reference evidence="19" key="1">
    <citation type="submission" date="2025-08" db="UniProtKB">
        <authorList>
            <consortium name="Ensembl"/>
        </authorList>
    </citation>
    <scope>IDENTIFICATION</scope>
</reference>
<dbReference type="InterPro" id="IPR006208">
    <property type="entry name" value="Glyco_hormone_CN"/>
</dbReference>
<dbReference type="InterPro" id="IPR009030">
    <property type="entry name" value="Growth_fac_rcpt_cys_sf"/>
</dbReference>
<dbReference type="GO" id="GO:0008083">
    <property type="term" value="F:growth factor activity"/>
    <property type="evidence" value="ECO:0007669"/>
    <property type="project" value="UniProtKB-KW"/>
</dbReference>
<dbReference type="SMART" id="SM00041">
    <property type="entry name" value="CT"/>
    <property type="match status" value="1"/>
</dbReference>
<dbReference type="PROSITE" id="PS01185">
    <property type="entry name" value="CTCK_1"/>
    <property type="match status" value="1"/>
</dbReference>
<dbReference type="PROSITE" id="PS01208">
    <property type="entry name" value="VWFC_1"/>
    <property type="match status" value="1"/>
</dbReference>
<dbReference type="PROSITE" id="PS01225">
    <property type="entry name" value="CTCK_2"/>
    <property type="match status" value="1"/>
</dbReference>
<dbReference type="Pfam" id="PF19035">
    <property type="entry name" value="TSP1_CCN"/>
    <property type="match status" value="1"/>
</dbReference>
<dbReference type="Pfam" id="PF00007">
    <property type="entry name" value="Cys_knot"/>
    <property type="match status" value="1"/>
</dbReference>
<dbReference type="Proteomes" id="UP000261620">
    <property type="component" value="Unplaced"/>
</dbReference>
<evidence type="ECO:0000256" key="15">
    <source>
        <dbReference type="PROSITE-ProRule" id="PRU00039"/>
    </source>
</evidence>
<dbReference type="InterPro" id="IPR000884">
    <property type="entry name" value="TSP1_rpt"/>
</dbReference>
<evidence type="ECO:0000256" key="9">
    <source>
        <dbReference type="ARBA" id="ARBA00022949"/>
    </source>
</evidence>
<evidence type="ECO:0000256" key="2">
    <source>
        <dbReference type="ARBA" id="ARBA00004610"/>
    </source>
</evidence>
<keyword evidence="12" id="KW-0325">Glycoprotein</keyword>
<dbReference type="PROSITE" id="PS50184">
    <property type="entry name" value="VWFC_2"/>
    <property type="match status" value="1"/>
</dbReference>
<comment type="subcellular location">
    <subcellularLocation>
        <location evidence="2">Cell junction</location>
        <location evidence="2">Gap junction</location>
    </subcellularLocation>
    <subcellularLocation>
        <location evidence="1">Cytoplasm</location>
    </subcellularLocation>
    <subcellularLocation>
        <location evidence="3">Secreted</location>
    </subcellularLocation>
</comment>
<dbReference type="InterPro" id="IPR012395">
    <property type="entry name" value="IGFBP_CNN"/>
</dbReference>
<dbReference type="GO" id="GO:0031012">
    <property type="term" value="C:extracellular matrix"/>
    <property type="evidence" value="ECO:0007669"/>
    <property type="project" value="TreeGrafter"/>
</dbReference>
<organism evidence="19 20">
    <name type="scientific">Mola mola</name>
    <name type="common">Ocean sunfish</name>
    <name type="synonym">Tetraodon mola</name>
    <dbReference type="NCBI Taxonomy" id="94237"/>
    <lineage>
        <taxon>Eukaryota</taxon>
        <taxon>Metazoa</taxon>
        <taxon>Chordata</taxon>
        <taxon>Craniata</taxon>
        <taxon>Vertebrata</taxon>
        <taxon>Euteleostomi</taxon>
        <taxon>Actinopterygii</taxon>
        <taxon>Neopterygii</taxon>
        <taxon>Teleostei</taxon>
        <taxon>Neoteleostei</taxon>
        <taxon>Acanthomorphata</taxon>
        <taxon>Eupercaria</taxon>
        <taxon>Tetraodontiformes</taxon>
        <taxon>Molidae</taxon>
        <taxon>Mola</taxon>
    </lineage>
</organism>
<dbReference type="GO" id="GO:0045597">
    <property type="term" value="P:positive regulation of cell differentiation"/>
    <property type="evidence" value="ECO:0007669"/>
    <property type="project" value="TreeGrafter"/>
</dbReference>
<dbReference type="PIRSF" id="PIRSF036495">
    <property type="entry name" value="IGFBP_rP_CNN"/>
    <property type="match status" value="1"/>
</dbReference>